<feature type="transmembrane region" description="Helical" evidence="5">
    <location>
        <begin position="226"/>
        <end position="244"/>
    </location>
</feature>
<keyword evidence="7" id="KW-1185">Reference proteome</keyword>
<dbReference type="Proteomes" id="UP000184465">
    <property type="component" value="Unassembled WGS sequence"/>
</dbReference>
<evidence type="ECO:0000313" key="6">
    <source>
        <dbReference type="EMBL" id="SHK23255.1"/>
    </source>
</evidence>
<gene>
    <name evidence="6" type="ORF">SAMN02745912_02711</name>
</gene>
<feature type="transmembrane region" description="Helical" evidence="5">
    <location>
        <begin position="95"/>
        <end position="115"/>
    </location>
</feature>
<evidence type="ECO:0000313" key="7">
    <source>
        <dbReference type="Proteomes" id="UP000184465"/>
    </source>
</evidence>
<evidence type="ECO:0000256" key="5">
    <source>
        <dbReference type="SAM" id="Phobius"/>
    </source>
</evidence>
<dbReference type="InterPro" id="IPR003339">
    <property type="entry name" value="ABC/ECF_trnsptr_transmembrane"/>
</dbReference>
<evidence type="ECO:0000256" key="1">
    <source>
        <dbReference type="ARBA" id="ARBA00004141"/>
    </source>
</evidence>
<keyword evidence="4 5" id="KW-0472">Membrane</keyword>
<dbReference type="PANTHER" id="PTHR33514:SF13">
    <property type="entry name" value="PROTEIN ABCI12, CHLOROPLASTIC"/>
    <property type="match status" value="1"/>
</dbReference>
<dbReference type="AlphaFoldDB" id="A0A1M6QSW8"/>
<dbReference type="EMBL" id="FRAG01000038">
    <property type="protein sequence ID" value="SHK23255.1"/>
    <property type="molecule type" value="Genomic_DNA"/>
</dbReference>
<comment type="subcellular location">
    <subcellularLocation>
        <location evidence="1">Membrane</location>
        <topology evidence="1">Multi-pass membrane protein</topology>
    </subcellularLocation>
</comment>
<sequence length="245" mass="27658">MIQDKSLDPRTKLIIVISISSLSVFIQDLRYLIIILAIAILVSKILGSEIFTVLKKLRRMLGVFIAMIIVQSLFIKGGNPLIMIGKFTLLTDIGIFRASEFLLRISIILVSATILMTSTSREILQGLVEWKIPYEIAFMVSVAIRFLPLLGEELQDTLTAIQLRGIDMDKLSIKEKIKLYSHIFTPVVAGAIVKSQRLSIAMECRGFRAYNKRTSYIKLKMNTKDYLISTASIITSIFIAYIYLT</sequence>
<organism evidence="6 7">
    <name type="scientific">Paramaledivibacter caminithermalis (strain DSM 15212 / CIP 107654 / DViRD3)</name>
    <name type="common">Clostridium caminithermale</name>
    <dbReference type="NCBI Taxonomy" id="1121301"/>
    <lineage>
        <taxon>Bacteria</taxon>
        <taxon>Bacillati</taxon>
        <taxon>Bacillota</taxon>
        <taxon>Clostridia</taxon>
        <taxon>Peptostreptococcales</taxon>
        <taxon>Caminicellaceae</taxon>
        <taxon>Paramaledivibacter</taxon>
    </lineage>
</organism>
<accession>A0A1M6QSW8</accession>
<protein>
    <submittedName>
        <fullName evidence="6">Energy-coupling factor transport system permease protein</fullName>
    </submittedName>
</protein>
<evidence type="ECO:0000256" key="2">
    <source>
        <dbReference type="ARBA" id="ARBA00022692"/>
    </source>
</evidence>
<evidence type="ECO:0000256" key="3">
    <source>
        <dbReference type="ARBA" id="ARBA00022989"/>
    </source>
</evidence>
<keyword evidence="3 5" id="KW-1133">Transmembrane helix</keyword>
<dbReference type="CDD" id="cd16914">
    <property type="entry name" value="EcfT"/>
    <property type="match status" value="1"/>
</dbReference>
<feature type="transmembrane region" description="Helical" evidence="5">
    <location>
        <begin position="29"/>
        <end position="47"/>
    </location>
</feature>
<name>A0A1M6QSW8_PARC5</name>
<dbReference type="PANTHER" id="PTHR33514">
    <property type="entry name" value="PROTEIN ABCI12, CHLOROPLASTIC"/>
    <property type="match status" value="1"/>
</dbReference>
<proteinExistence type="predicted"/>
<dbReference type="STRING" id="1121301.SAMN02745912_02711"/>
<feature type="transmembrane region" description="Helical" evidence="5">
    <location>
        <begin position="59"/>
        <end position="75"/>
    </location>
</feature>
<dbReference type="RefSeq" id="WP_073151070.1">
    <property type="nucleotide sequence ID" value="NZ_FRAG01000038.1"/>
</dbReference>
<evidence type="ECO:0000256" key="4">
    <source>
        <dbReference type="ARBA" id="ARBA00023136"/>
    </source>
</evidence>
<reference evidence="6 7" key="1">
    <citation type="submission" date="2016-11" db="EMBL/GenBank/DDBJ databases">
        <authorList>
            <person name="Jaros S."/>
            <person name="Januszkiewicz K."/>
            <person name="Wedrychowicz H."/>
        </authorList>
    </citation>
    <scope>NUCLEOTIDE SEQUENCE [LARGE SCALE GENOMIC DNA]</scope>
    <source>
        <strain evidence="6 7">DSM 15212</strain>
    </source>
</reference>
<dbReference type="GO" id="GO:0005886">
    <property type="term" value="C:plasma membrane"/>
    <property type="evidence" value="ECO:0007669"/>
    <property type="project" value="TreeGrafter"/>
</dbReference>
<dbReference type="Pfam" id="PF02361">
    <property type="entry name" value="CbiQ"/>
    <property type="match status" value="1"/>
</dbReference>
<keyword evidence="2 5" id="KW-0812">Transmembrane</keyword>